<dbReference type="Gramene" id="TKW02406">
    <property type="protein sequence ID" value="TKW02406"/>
    <property type="gene ID" value="SEVIR_8G241900v2"/>
</dbReference>
<dbReference type="OMA" id="GRCTTEI"/>
<keyword evidence="1" id="KW-0732">Signal</keyword>
<evidence type="ECO:0000313" key="3">
    <source>
        <dbReference type="Proteomes" id="UP000298652"/>
    </source>
</evidence>
<name>A0A4V6Y7Z6_SETVI</name>
<evidence type="ECO:0000256" key="1">
    <source>
        <dbReference type="SAM" id="SignalP"/>
    </source>
</evidence>
<gene>
    <name evidence="2" type="ORF">SEVIR_8G241900v2</name>
</gene>
<feature type="chain" id="PRO_5020795406" description="Knottin scorpion toxin-like domain-containing protein" evidence="1">
    <location>
        <begin position="29"/>
        <end position="98"/>
    </location>
</feature>
<dbReference type="Proteomes" id="UP000298652">
    <property type="component" value="Chromosome 8"/>
</dbReference>
<accession>A0A4V6Y7Z6</accession>
<dbReference type="AlphaFoldDB" id="A0A4V6Y7Z6"/>
<evidence type="ECO:0000313" key="2">
    <source>
        <dbReference type="EMBL" id="TKW02406.1"/>
    </source>
</evidence>
<dbReference type="Gene3D" id="3.30.30.10">
    <property type="entry name" value="Knottin, scorpion toxin-like"/>
    <property type="match status" value="1"/>
</dbReference>
<proteinExistence type="predicted"/>
<keyword evidence="3" id="KW-1185">Reference proteome</keyword>
<dbReference type="SUPFAM" id="SSF57095">
    <property type="entry name" value="Scorpion toxin-like"/>
    <property type="match status" value="1"/>
</dbReference>
<evidence type="ECO:0008006" key="4">
    <source>
        <dbReference type="Google" id="ProtNLM"/>
    </source>
</evidence>
<sequence length="98" mass="9923">MAHSAGKILSAVLILLVAIAALAGRIHAAESASDPCNAHLSGNYKGLCLVLINDKECNRVCLEESSDNMSGSCGALQCWCSTGCTSETVAAASAPTLA</sequence>
<protein>
    <recommendedName>
        <fullName evidence="4">Knottin scorpion toxin-like domain-containing protein</fullName>
    </recommendedName>
</protein>
<dbReference type="EMBL" id="CM016559">
    <property type="protein sequence ID" value="TKW02406.1"/>
    <property type="molecule type" value="Genomic_DNA"/>
</dbReference>
<organism evidence="2 3">
    <name type="scientific">Setaria viridis</name>
    <name type="common">Green bristlegrass</name>
    <name type="synonym">Setaria italica subsp. viridis</name>
    <dbReference type="NCBI Taxonomy" id="4556"/>
    <lineage>
        <taxon>Eukaryota</taxon>
        <taxon>Viridiplantae</taxon>
        <taxon>Streptophyta</taxon>
        <taxon>Embryophyta</taxon>
        <taxon>Tracheophyta</taxon>
        <taxon>Spermatophyta</taxon>
        <taxon>Magnoliopsida</taxon>
        <taxon>Liliopsida</taxon>
        <taxon>Poales</taxon>
        <taxon>Poaceae</taxon>
        <taxon>PACMAD clade</taxon>
        <taxon>Panicoideae</taxon>
        <taxon>Panicodae</taxon>
        <taxon>Paniceae</taxon>
        <taxon>Cenchrinae</taxon>
        <taxon>Setaria</taxon>
    </lineage>
</organism>
<feature type="signal peptide" evidence="1">
    <location>
        <begin position="1"/>
        <end position="28"/>
    </location>
</feature>
<reference evidence="2" key="1">
    <citation type="submission" date="2019-03" db="EMBL/GenBank/DDBJ databases">
        <title>WGS assembly of Setaria viridis.</title>
        <authorList>
            <person name="Huang P."/>
            <person name="Jenkins J."/>
            <person name="Grimwood J."/>
            <person name="Barry K."/>
            <person name="Healey A."/>
            <person name="Mamidi S."/>
            <person name="Sreedasyam A."/>
            <person name="Shu S."/>
            <person name="Feldman M."/>
            <person name="Wu J."/>
            <person name="Yu Y."/>
            <person name="Chen C."/>
            <person name="Johnson J."/>
            <person name="Rokhsar D."/>
            <person name="Baxter I."/>
            <person name="Schmutz J."/>
            <person name="Brutnell T."/>
            <person name="Kellogg E."/>
        </authorList>
    </citation>
    <scope>NUCLEOTIDE SEQUENCE [LARGE SCALE GENOMIC DNA]</scope>
</reference>
<dbReference type="InterPro" id="IPR036574">
    <property type="entry name" value="Scorpion_toxin-like_sf"/>
</dbReference>